<dbReference type="EMBL" id="NMPR01000009">
    <property type="protein sequence ID" value="KAA8635731.1"/>
    <property type="molecule type" value="Genomic_DNA"/>
</dbReference>
<evidence type="ECO:0000256" key="2">
    <source>
        <dbReference type="ARBA" id="ARBA00023002"/>
    </source>
</evidence>
<dbReference type="InterPro" id="IPR050316">
    <property type="entry name" value="Tyrosinase/Hemocyanin"/>
</dbReference>
<protein>
    <recommendedName>
        <fullName evidence="4">Tyrosinase copper-binding domain-containing protein</fullName>
    </recommendedName>
</protein>
<evidence type="ECO:0000259" key="4">
    <source>
        <dbReference type="PROSITE" id="PS00498"/>
    </source>
</evidence>
<evidence type="ECO:0000313" key="6">
    <source>
        <dbReference type="Proteomes" id="UP000433876"/>
    </source>
</evidence>
<dbReference type="VEuPathDB" id="FungiDB:SMAC_04313"/>
<keyword evidence="2" id="KW-0560">Oxidoreductase</keyword>
<keyword evidence="3" id="KW-0732">Signal</keyword>
<sequence>MHLTSALALSGVLASTASALNLPTFNQQAIDSGAALATLNKLASANAYKNFKGSCKANKVKVRQEWRTLPPGQRRQFIKAVQCIQKSPSVFPDIEGAVTGYDDFTWIHLINTVNVHYSGLFLSWHRLFIHQYEKKLEACGWKGGLPYWEWGMDTKDVTKSPVFDGSDTSLGGNGEYIAHEGLTMPIWPDRGPTNLPAGNGSGCVTKGPFGGMQTHLGPVALPDYGSPTYSSAANPTAKNTRCLKRDLNTAVLRTENTFRNSTNLILSSPDIEIFRAAIEGDLRYNNDTRYAPFKDAKSVHFGGHFTIGGDPGSDAFISCGDPAFWLHHSQIDRMWWIWQNLDFANRQGVFGTHTILDQPPSDNVTVEEFLDIHPDFPSIQIKKLMNTVGDEPLCYVYA</sequence>
<dbReference type="GO" id="GO:0046872">
    <property type="term" value="F:metal ion binding"/>
    <property type="evidence" value="ECO:0007669"/>
    <property type="project" value="UniProtKB-KW"/>
</dbReference>
<feature type="signal peptide" evidence="3">
    <location>
        <begin position="1"/>
        <end position="19"/>
    </location>
</feature>
<accession>A0A8S9A459</accession>
<dbReference type="AlphaFoldDB" id="A0A8S9A459"/>
<dbReference type="SUPFAM" id="SSF48056">
    <property type="entry name" value="Di-copper centre-containing domain"/>
    <property type="match status" value="1"/>
</dbReference>
<dbReference type="Pfam" id="PF00264">
    <property type="entry name" value="Tyrosinase"/>
    <property type="match status" value="1"/>
</dbReference>
<evidence type="ECO:0000256" key="1">
    <source>
        <dbReference type="ARBA" id="ARBA00022723"/>
    </source>
</evidence>
<feature type="domain" description="Tyrosinase copper-binding" evidence="4">
    <location>
        <begin position="321"/>
        <end position="332"/>
    </location>
</feature>
<organism evidence="5 6">
    <name type="scientific">Sordaria macrospora</name>
    <dbReference type="NCBI Taxonomy" id="5147"/>
    <lineage>
        <taxon>Eukaryota</taxon>
        <taxon>Fungi</taxon>
        <taxon>Dikarya</taxon>
        <taxon>Ascomycota</taxon>
        <taxon>Pezizomycotina</taxon>
        <taxon>Sordariomycetes</taxon>
        <taxon>Sordariomycetidae</taxon>
        <taxon>Sordariales</taxon>
        <taxon>Sordariaceae</taxon>
        <taxon>Sordaria</taxon>
    </lineage>
</organism>
<comment type="caution">
    <text evidence="5">The sequence shown here is derived from an EMBL/GenBank/DDBJ whole genome shotgun (WGS) entry which is preliminary data.</text>
</comment>
<dbReference type="GO" id="GO:0016491">
    <property type="term" value="F:oxidoreductase activity"/>
    <property type="evidence" value="ECO:0007669"/>
    <property type="project" value="UniProtKB-KW"/>
</dbReference>
<dbReference type="Proteomes" id="UP000433876">
    <property type="component" value="Unassembled WGS sequence"/>
</dbReference>
<proteinExistence type="predicted"/>
<dbReference type="InterPro" id="IPR008922">
    <property type="entry name" value="Di-copper_centre_dom_sf"/>
</dbReference>
<dbReference type="OMA" id="WIHLINT"/>
<feature type="chain" id="PRO_5035844292" description="Tyrosinase copper-binding domain-containing protein" evidence="3">
    <location>
        <begin position="20"/>
        <end position="398"/>
    </location>
</feature>
<evidence type="ECO:0000313" key="5">
    <source>
        <dbReference type="EMBL" id="KAA8635731.1"/>
    </source>
</evidence>
<reference evidence="5 6" key="1">
    <citation type="submission" date="2017-07" db="EMBL/GenBank/DDBJ databases">
        <title>Genome sequence of the Sordaria macrospora wild type strain R19027.</title>
        <authorList>
            <person name="Nowrousian M."/>
            <person name="Teichert I."/>
            <person name="Kueck U."/>
        </authorList>
    </citation>
    <scope>NUCLEOTIDE SEQUENCE [LARGE SCALE GENOMIC DNA]</scope>
    <source>
        <strain evidence="5 6">R19027</strain>
        <tissue evidence="5">Mycelium</tissue>
    </source>
</reference>
<dbReference type="Gene3D" id="1.10.1280.10">
    <property type="entry name" value="Di-copper center containing domain from catechol oxidase"/>
    <property type="match status" value="1"/>
</dbReference>
<name>A0A8S9A459_SORMA</name>
<keyword evidence="1" id="KW-0479">Metal-binding</keyword>
<dbReference type="InterPro" id="IPR002227">
    <property type="entry name" value="Tyrosinase_Cu-bd"/>
</dbReference>
<dbReference type="PRINTS" id="PR00092">
    <property type="entry name" value="TYROSINASE"/>
</dbReference>
<dbReference type="PROSITE" id="PS00498">
    <property type="entry name" value="TYROSINASE_2"/>
    <property type="match status" value="1"/>
</dbReference>
<dbReference type="PANTHER" id="PTHR11474:SF125">
    <property type="entry name" value="N-ACETYL-6-HYDROXYTRYPTOPHAN OXIDASE IVOB-RELATED"/>
    <property type="match status" value="1"/>
</dbReference>
<evidence type="ECO:0000256" key="3">
    <source>
        <dbReference type="SAM" id="SignalP"/>
    </source>
</evidence>
<dbReference type="PANTHER" id="PTHR11474">
    <property type="entry name" value="TYROSINASE FAMILY MEMBER"/>
    <property type="match status" value="1"/>
</dbReference>
<gene>
    <name evidence="5" type="ORF">SMACR_04313</name>
</gene>